<sequence>MSQAISKREKKRTQDRNAQRAARQRTKDRLALLELQVSQLQGGADKALSDELEQMRKERSELRTLTDHLMAIAGAMKSTLGSSDDAPMRPPPHEGEIPNAGLISHIFRDYESLKAVGPTPILPLSDTHIIVSGILNGWDGPVNEDEKPIQRLMAYLHQRFMLERPLARPMDQLGLLYLVQMAFLYLLAQHKGNRYHLSQIPGWLRPLPAQMKSPHNISIDMLPWPQLRAHLLSSQVESAVTTNTEPCESFALHALRNVYFSPQINFEDAYSMGPDRRLAVSPQFQQYFAPDSIACPFAVDSEFLREYPDFHGIIPEFKSQERPRNTFHDASFELSSLSPFSQPRLTMDDCAASESALTWNKTSPFEDKQRPTTETLDVSRHNIQPYIASPLENRNAPKDTDQRYEQACPDGDIAENLCGTELSEHWHDSLDIITSGESSADWLLSSADYVDGNDLLDFEGGS</sequence>
<evidence type="ECO:0000313" key="3">
    <source>
        <dbReference type="Proteomes" id="UP000247233"/>
    </source>
</evidence>
<dbReference type="VEuPathDB" id="FungiDB:BO70DRAFT_232722"/>
<feature type="region of interest" description="Disordered" evidence="1">
    <location>
        <begin position="1"/>
        <end position="27"/>
    </location>
</feature>
<dbReference type="AlphaFoldDB" id="A0A317WFG7"/>
<dbReference type="InterPro" id="IPR021833">
    <property type="entry name" value="DUF3425"/>
</dbReference>
<protein>
    <recommendedName>
        <fullName evidence="4">BZIP domain-containing protein</fullName>
    </recommendedName>
</protein>
<feature type="region of interest" description="Disordered" evidence="1">
    <location>
        <begin position="363"/>
        <end position="382"/>
    </location>
</feature>
<evidence type="ECO:0000313" key="2">
    <source>
        <dbReference type="EMBL" id="PWY85039.1"/>
    </source>
</evidence>
<organism evidence="2 3">
    <name type="scientific">Aspergillus heteromorphus CBS 117.55</name>
    <dbReference type="NCBI Taxonomy" id="1448321"/>
    <lineage>
        <taxon>Eukaryota</taxon>
        <taxon>Fungi</taxon>
        <taxon>Dikarya</taxon>
        <taxon>Ascomycota</taxon>
        <taxon>Pezizomycotina</taxon>
        <taxon>Eurotiomycetes</taxon>
        <taxon>Eurotiomycetidae</taxon>
        <taxon>Eurotiales</taxon>
        <taxon>Aspergillaceae</taxon>
        <taxon>Aspergillus</taxon>
        <taxon>Aspergillus subgen. Circumdati</taxon>
    </lineage>
</organism>
<dbReference type="CDD" id="cd14688">
    <property type="entry name" value="bZIP_YAP"/>
    <property type="match status" value="1"/>
</dbReference>
<evidence type="ECO:0008006" key="4">
    <source>
        <dbReference type="Google" id="ProtNLM"/>
    </source>
</evidence>
<reference evidence="2 3" key="1">
    <citation type="submission" date="2016-12" db="EMBL/GenBank/DDBJ databases">
        <title>The genomes of Aspergillus section Nigri reveals drivers in fungal speciation.</title>
        <authorList>
            <consortium name="DOE Joint Genome Institute"/>
            <person name="Vesth T.C."/>
            <person name="Nybo J."/>
            <person name="Theobald S."/>
            <person name="Brandl J."/>
            <person name="Frisvad J.C."/>
            <person name="Nielsen K.F."/>
            <person name="Lyhne E.K."/>
            <person name="Kogle M.E."/>
            <person name="Kuo A."/>
            <person name="Riley R."/>
            <person name="Clum A."/>
            <person name="Nolan M."/>
            <person name="Lipzen A."/>
            <person name="Salamov A."/>
            <person name="Henrissat B."/>
            <person name="Wiebenga A."/>
            <person name="De Vries R.P."/>
            <person name="Grigoriev I.V."/>
            <person name="Mortensen U.H."/>
            <person name="Andersen M.R."/>
            <person name="Baker S.E."/>
        </authorList>
    </citation>
    <scope>NUCLEOTIDE SEQUENCE [LARGE SCALE GENOMIC DNA]</scope>
    <source>
        <strain evidence="2 3">CBS 117.55</strain>
    </source>
</reference>
<comment type="caution">
    <text evidence="2">The sequence shown here is derived from an EMBL/GenBank/DDBJ whole genome shotgun (WGS) entry which is preliminary data.</text>
</comment>
<dbReference type="GeneID" id="37061036"/>
<name>A0A317WFG7_9EURO</name>
<dbReference type="PANTHER" id="PTHR37012:SF7">
    <property type="entry name" value="B-ZIP TRANSCRIPTION FACTOR (EUROFUNG)-RELATED"/>
    <property type="match status" value="1"/>
</dbReference>
<keyword evidence="3" id="KW-1185">Reference proteome</keyword>
<gene>
    <name evidence="2" type="ORF">BO70DRAFT_232722</name>
</gene>
<dbReference type="RefSeq" id="XP_025400381.1">
    <property type="nucleotide sequence ID" value="XM_025538799.1"/>
</dbReference>
<evidence type="ECO:0000256" key="1">
    <source>
        <dbReference type="SAM" id="MobiDB-lite"/>
    </source>
</evidence>
<dbReference type="EMBL" id="MSFL01000009">
    <property type="protein sequence ID" value="PWY85039.1"/>
    <property type="molecule type" value="Genomic_DNA"/>
</dbReference>
<dbReference type="Gene3D" id="1.20.5.170">
    <property type="match status" value="1"/>
</dbReference>
<dbReference type="InterPro" id="IPR046347">
    <property type="entry name" value="bZIP_sf"/>
</dbReference>
<dbReference type="OrthoDB" id="4161589at2759"/>
<dbReference type="Pfam" id="PF11905">
    <property type="entry name" value="DUF3425"/>
    <property type="match status" value="1"/>
</dbReference>
<dbReference type="Proteomes" id="UP000247233">
    <property type="component" value="Unassembled WGS sequence"/>
</dbReference>
<dbReference type="GO" id="GO:0003700">
    <property type="term" value="F:DNA-binding transcription factor activity"/>
    <property type="evidence" value="ECO:0007669"/>
    <property type="project" value="InterPro"/>
</dbReference>
<accession>A0A317WFG7</accession>
<proteinExistence type="predicted"/>
<dbReference type="SUPFAM" id="SSF57959">
    <property type="entry name" value="Leucine zipper domain"/>
    <property type="match status" value="1"/>
</dbReference>
<dbReference type="PANTHER" id="PTHR37012">
    <property type="entry name" value="B-ZIP TRANSCRIPTION FACTOR (EUROFUNG)-RELATED"/>
    <property type="match status" value="1"/>
</dbReference>